<reference evidence="9" key="1">
    <citation type="submission" date="2021-05" db="EMBL/GenBank/DDBJ databases">
        <title>Energy efficiency and biological interactions define the core microbiome of deep oligotrophic groundwater.</title>
        <authorList>
            <person name="Mehrshad M."/>
            <person name="Lopez-Fernandez M."/>
            <person name="Bell E."/>
            <person name="Bernier-Latmani R."/>
            <person name="Bertilsson S."/>
            <person name="Dopson M."/>
        </authorList>
    </citation>
    <scope>NUCLEOTIDE SEQUENCE</scope>
    <source>
        <strain evidence="9">Modern_marine.mb.64</strain>
    </source>
</reference>
<sequence>MDLGLIRNIGIAAHIDAGKTTLSERVLYFTGKVHRMGEVHDGAATMDWMVQERERGITISSAATSAFWKKHQINIIDTPGHVDFTVEVERSLRVMDGVVAVFCAVGGVEPQSETVWRQADKYEIPRIAFVNKMDRTGADFEHVVEMMRERLGAHPVPLTMPVFLGEIFYGLIDLVEMKQLTYVDEAGIPTFNKTEIPNDLADEAYSRRDHLVEEMSGYDDELMTLYLDGADIPEVLLKRAIRKATMDNKITPVLCGAAYRNKGVRKLLDAVIDYLPSPGDIPAVKGENPKTLEVELREPDAAAPFSGMVFKIQADPYVGKLAFVRIYSGTLKTGETLWNSSCEIRQRVGRILEMHANNRIEKSEVGPGEIAAIVGLAKAHTGDTICDPDHPIILEGMQFPEPVIEVSIKPLSQKDQDRLGLALDRLADEDPTFRVKVDPETSQTIIAGMGELHLEILVDRLAREFNTRCEVGQPEVSYRETITRSIKKRTRLVKQTGGKGMFADITLEVEPTAPGEGFIWENKIIGGAIPTEYIPAIERGIIEAMAGGVSAGFPVVDVKVRLVDGKHHPVDSSDMAFRIAGSMAFKEAVSAASPVLLEPVMDVEVTVPSASLGDVIGDLTSRRGRIGGIIERNGAQTIAASVPLQAMFGYSTSLRSMTQGRGIYSMQFARYESVPQEVATQILRQRGAA</sequence>
<dbReference type="CDD" id="cd01886">
    <property type="entry name" value="EF-G"/>
    <property type="match status" value="1"/>
</dbReference>
<dbReference type="PROSITE" id="PS51722">
    <property type="entry name" value="G_TR_2"/>
    <property type="match status" value="1"/>
</dbReference>
<dbReference type="InterPro" id="IPR041095">
    <property type="entry name" value="EFG_II"/>
</dbReference>
<dbReference type="Pfam" id="PF22042">
    <property type="entry name" value="EF-G_D2"/>
    <property type="match status" value="1"/>
</dbReference>
<evidence type="ECO:0000256" key="6">
    <source>
        <dbReference type="HAMAP-Rule" id="MF_00054"/>
    </source>
</evidence>
<dbReference type="EMBL" id="JAHJDP010000009">
    <property type="protein sequence ID" value="MBU2689504.1"/>
    <property type="molecule type" value="Genomic_DNA"/>
</dbReference>
<dbReference type="Pfam" id="PF14492">
    <property type="entry name" value="EFG_III"/>
    <property type="match status" value="1"/>
</dbReference>
<keyword evidence="5 6" id="KW-0342">GTP-binding</keyword>
<evidence type="ECO:0000313" key="10">
    <source>
        <dbReference type="Proteomes" id="UP000777784"/>
    </source>
</evidence>
<dbReference type="NCBIfam" id="TIGR00231">
    <property type="entry name" value="small_GTP"/>
    <property type="match status" value="1"/>
</dbReference>
<dbReference type="FunFam" id="3.30.230.10:FF:000003">
    <property type="entry name" value="Elongation factor G"/>
    <property type="match status" value="1"/>
</dbReference>
<evidence type="ECO:0000256" key="7">
    <source>
        <dbReference type="NCBIfam" id="TIGR00484"/>
    </source>
</evidence>
<dbReference type="SUPFAM" id="SSF54980">
    <property type="entry name" value="EF-G C-terminal domain-like"/>
    <property type="match status" value="2"/>
</dbReference>
<dbReference type="PRINTS" id="PR00315">
    <property type="entry name" value="ELONGATNFCT"/>
</dbReference>
<keyword evidence="4 6" id="KW-0648">Protein biosynthesis</keyword>
<keyword evidence="6" id="KW-0963">Cytoplasm</keyword>
<dbReference type="InterPro" id="IPR053905">
    <property type="entry name" value="EF-G-like_DII"/>
</dbReference>
<dbReference type="NCBIfam" id="NF009381">
    <property type="entry name" value="PRK12740.1-5"/>
    <property type="match status" value="1"/>
</dbReference>
<dbReference type="InterPro" id="IPR000795">
    <property type="entry name" value="T_Tr_GTP-bd_dom"/>
</dbReference>
<dbReference type="InterPro" id="IPR000640">
    <property type="entry name" value="EFG_V-like"/>
</dbReference>
<protein>
    <recommendedName>
        <fullName evidence="6 7">Elongation factor G</fullName>
        <shortName evidence="6">EF-G</shortName>
    </recommendedName>
</protein>
<comment type="subcellular location">
    <subcellularLocation>
        <location evidence="6">Cytoplasm</location>
    </subcellularLocation>
</comment>
<dbReference type="CDD" id="cd01434">
    <property type="entry name" value="EFG_mtEFG1_IV"/>
    <property type="match status" value="1"/>
</dbReference>
<dbReference type="SMART" id="SM00838">
    <property type="entry name" value="EFG_C"/>
    <property type="match status" value="1"/>
</dbReference>
<dbReference type="HAMAP" id="MF_00054_B">
    <property type="entry name" value="EF_G_EF_2_B"/>
    <property type="match status" value="1"/>
</dbReference>
<dbReference type="GO" id="GO:0032790">
    <property type="term" value="P:ribosome disassembly"/>
    <property type="evidence" value="ECO:0007669"/>
    <property type="project" value="TreeGrafter"/>
</dbReference>
<dbReference type="InterPro" id="IPR035649">
    <property type="entry name" value="EFG_V"/>
</dbReference>
<dbReference type="InterPro" id="IPR009022">
    <property type="entry name" value="EFG_III"/>
</dbReference>
<dbReference type="CDD" id="cd04088">
    <property type="entry name" value="EFG_mtEFG_II"/>
    <property type="match status" value="1"/>
</dbReference>
<proteinExistence type="inferred from homology"/>
<dbReference type="GO" id="GO:0005525">
    <property type="term" value="F:GTP binding"/>
    <property type="evidence" value="ECO:0007669"/>
    <property type="project" value="UniProtKB-UniRule"/>
</dbReference>
<gene>
    <name evidence="6 9" type="primary">fusA</name>
    <name evidence="9" type="ORF">KJ970_01130</name>
</gene>
<dbReference type="Pfam" id="PF00009">
    <property type="entry name" value="GTP_EFTU"/>
    <property type="match status" value="1"/>
</dbReference>
<evidence type="ECO:0000256" key="3">
    <source>
        <dbReference type="ARBA" id="ARBA00022768"/>
    </source>
</evidence>
<evidence type="ECO:0000256" key="4">
    <source>
        <dbReference type="ARBA" id="ARBA00022917"/>
    </source>
</evidence>
<dbReference type="Gene3D" id="3.30.70.870">
    <property type="entry name" value="Elongation Factor G (Translational Gtpase), domain 3"/>
    <property type="match status" value="1"/>
</dbReference>
<evidence type="ECO:0000256" key="5">
    <source>
        <dbReference type="ARBA" id="ARBA00023134"/>
    </source>
</evidence>
<comment type="similarity">
    <text evidence="1 6">Belongs to the TRAFAC class translation factor GTPase superfamily. Classic translation factor GTPase family. EF-G/EF-2 subfamily.</text>
</comment>
<dbReference type="Gene3D" id="3.30.230.10">
    <property type="match status" value="1"/>
</dbReference>
<dbReference type="CDD" id="cd16262">
    <property type="entry name" value="EFG_III"/>
    <property type="match status" value="1"/>
</dbReference>
<feature type="binding site" evidence="6">
    <location>
        <begin position="131"/>
        <end position="134"/>
    </location>
    <ligand>
        <name>GTP</name>
        <dbReference type="ChEBI" id="CHEBI:37565"/>
    </ligand>
</feature>
<dbReference type="InterPro" id="IPR005225">
    <property type="entry name" value="Small_GTP-bd"/>
</dbReference>
<dbReference type="Pfam" id="PF00679">
    <property type="entry name" value="EFG_C"/>
    <property type="match status" value="1"/>
</dbReference>
<dbReference type="GO" id="GO:0003746">
    <property type="term" value="F:translation elongation factor activity"/>
    <property type="evidence" value="ECO:0007669"/>
    <property type="project" value="UniProtKB-UniRule"/>
</dbReference>
<dbReference type="FunFam" id="3.30.70.240:FF:000001">
    <property type="entry name" value="Elongation factor G"/>
    <property type="match status" value="1"/>
</dbReference>
<dbReference type="PANTHER" id="PTHR43261:SF1">
    <property type="entry name" value="RIBOSOME-RELEASING FACTOR 2, MITOCHONDRIAL"/>
    <property type="match status" value="1"/>
</dbReference>
<dbReference type="FunFam" id="3.40.50.300:FF:000029">
    <property type="entry name" value="Elongation factor G"/>
    <property type="match status" value="1"/>
</dbReference>
<feature type="binding site" evidence="6">
    <location>
        <begin position="13"/>
        <end position="20"/>
    </location>
    <ligand>
        <name>GTP</name>
        <dbReference type="ChEBI" id="CHEBI:37565"/>
    </ligand>
</feature>
<dbReference type="NCBIfam" id="TIGR00484">
    <property type="entry name" value="EF-G"/>
    <property type="match status" value="1"/>
</dbReference>
<name>A0A948RTM3_UNCEI</name>
<dbReference type="InterPro" id="IPR035647">
    <property type="entry name" value="EFG_III/V"/>
</dbReference>
<keyword evidence="2 6" id="KW-0547">Nucleotide-binding</keyword>
<dbReference type="GO" id="GO:0003924">
    <property type="term" value="F:GTPase activity"/>
    <property type="evidence" value="ECO:0007669"/>
    <property type="project" value="InterPro"/>
</dbReference>
<dbReference type="PANTHER" id="PTHR43261">
    <property type="entry name" value="TRANSLATION ELONGATION FACTOR G-RELATED"/>
    <property type="match status" value="1"/>
</dbReference>
<evidence type="ECO:0000259" key="8">
    <source>
        <dbReference type="PROSITE" id="PS51722"/>
    </source>
</evidence>
<dbReference type="GO" id="GO:0005737">
    <property type="term" value="C:cytoplasm"/>
    <property type="evidence" value="ECO:0007669"/>
    <property type="project" value="UniProtKB-SubCell"/>
</dbReference>
<dbReference type="InterPro" id="IPR031157">
    <property type="entry name" value="G_TR_CS"/>
</dbReference>
<dbReference type="SUPFAM" id="SSF50447">
    <property type="entry name" value="Translation proteins"/>
    <property type="match status" value="1"/>
</dbReference>
<dbReference type="InterPro" id="IPR004540">
    <property type="entry name" value="Transl_elong_EFG/EF2"/>
</dbReference>
<dbReference type="Proteomes" id="UP000777784">
    <property type="component" value="Unassembled WGS sequence"/>
</dbReference>
<dbReference type="NCBIfam" id="NF009379">
    <property type="entry name" value="PRK12740.1-3"/>
    <property type="match status" value="1"/>
</dbReference>
<dbReference type="InterPro" id="IPR020568">
    <property type="entry name" value="Ribosomal_Su5_D2-typ_SF"/>
</dbReference>
<dbReference type="SUPFAM" id="SSF52540">
    <property type="entry name" value="P-loop containing nucleoside triphosphate hydrolases"/>
    <property type="match status" value="1"/>
</dbReference>
<dbReference type="SUPFAM" id="SSF54211">
    <property type="entry name" value="Ribosomal protein S5 domain 2-like"/>
    <property type="match status" value="1"/>
</dbReference>
<dbReference type="InterPro" id="IPR009000">
    <property type="entry name" value="Transl_B-barrel_sf"/>
</dbReference>
<dbReference type="CDD" id="cd03713">
    <property type="entry name" value="EFG_mtEFG_C"/>
    <property type="match status" value="1"/>
</dbReference>
<dbReference type="InterPro" id="IPR027417">
    <property type="entry name" value="P-loop_NTPase"/>
</dbReference>
<evidence type="ECO:0000256" key="1">
    <source>
        <dbReference type="ARBA" id="ARBA00005870"/>
    </source>
</evidence>
<comment type="caution">
    <text evidence="9">The sequence shown here is derived from an EMBL/GenBank/DDBJ whole genome shotgun (WGS) entry which is preliminary data.</text>
</comment>
<comment type="function">
    <text evidence="6">Catalyzes the GTP-dependent ribosomal translocation step during translation elongation. During this step, the ribosome changes from the pre-translocational (PRE) to the post-translocational (POST) state as the newly formed A-site-bound peptidyl-tRNA and P-site-bound deacylated tRNA move to the P and E sites, respectively. Catalyzes the coordinated movement of the two tRNA molecules, the mRNA and conformational changes in the ribosome.</text>
</comment>
<dbReference type="Gene3D" id="3.30.70.240">
    <property type="match status" value="1"/>
</dbReference>
<dbReference type="Gene3D" id="3.40.50.300">
    <property type="entry name" value="P-loop containing nucleotide triphosphate hydrolases"/>
    <property type="match status" value="1"/>
</dbReference>
<accession>A0A948RTM3</accession>
<dbReference type="FunFam" id="3.30.70.870:FF:000001">
    <property type="entry name" value="Elongation factor G"/>
    <property type="match status" value="1"/>
</dbReference>
<dbReference type="Gene3D" id="2.40.30.10">
    <property type="entry name" value="Translation factors"/>
    <property type="match status" value="1"/>
</dbReference>
<evidence type="ECO:0000256" key="2">
    <source>
        <dbReference type="ARBA" id="ARBA00022741"/>
    </source>
</evidence>
<dbReference type="FunFam" id="2.40.30.10:FF:000006">
    <property type="entry name" value="Elongation factor G"/>
    <property type="match status" value="1"/>
</dbReference>
<dbReference type="AlphaFoldDB" id="A0A948RTM3"/>
<keyword evidence="3 6" id="KW-0251">Elongation factor</keyword>
<dbReference type="Pfam" id="PF03764">
    <property type="entry name" value="EFG_IV"/>
    <property type="match status" value="1"/>
</dbReference>
<feature type="domain" description="Tr-type G" evidence="8">
    <location>
        <begin position="4"/>
        <end position="279"/>
    </location>
</feature>
<dbReference type="InterPro" id="IPR005517">
    <property type="entry name" value="Transl_elong_EFG/EF2_IV"/>
</dbReference>
<feature type="binding site" evidence="6">
    <location>
        <begin position="77"/>
        <end position="81"/>
    </location>
    <ligand>
        <name>GTP</name>
        <dbReference type="ChEBI" id="CHEBI:37565"/>
    </ligand>
</feature>
<dbReference type="InterPro" id="IPR047872">
    <property type="entry name" value="EFG_IV"/>
</dbReference>
<dbReference type="InterPro" id="IPR014721">
    <property type="entry name" value="Ribsml_uS5_D2-typ_fold_subgr"/>
</dbReference>
<evidence type="ECO:0000313" key="9">
    <source>
        <dbReference type="EMBL" id="MBU2689504.1"/>
    </source>
</evidence>
<dbReference type="PROSITE" id="PS00301">
    <property type="entry name" value="G_TR_1"/>
    <property type="match status" value="1"/>
</dbReference>
<organism evidence="9 10">
    <name type="scientific">Eiseniibacteriota bacterium</name>
    <dbReference type="NCBI Taxonomy" id="2212470"/>
    <lineage>
        <taxon>Bacteria</taxon>
        <taxon>Candidatus Eiseniibacteriota</taxon>
    </lineage>
</organism>
<dbReference type="SMART" id="SM00889">
    <property type="entry name" value="EFG_IV"/>
    <property type="match status" value="1"/>
</dbReference>